<organism evidence="1 2">
    <name type="scientific">Acrodontium crateriforme</name>
    <dbReference type="NCBI Taxonomy" id="150365"/>
    <lineage>
        <taxon>Eukaryota</taxon>
        <taxon>Fungi</taxon>
        <taxon>Dikarya</taxon>
        <taxon>Ascomycota</taxon>
        <taxon>Pezizomycotina</taxon>
        <taxon>Dothideomycetes</taxon>
        <taxon>Dothideomycetidae</taxon>
        <taxon>Mycosphaerellales</taxon>
        <taxon>Teratosphaeriaceae</taxon>
        <taxon>Acrodontium</taxon>
    </lineage>
</organism>
<sequence>MDSDDTPRFVLFLPPAPPSLSIADLKSDYAETISEVLKEVASHASTSPKAAILEVALACPHLVGHEQKPRSSLYSQTQSVLAAVYKLICILAAEGNINIEDSDGVDVRVLLVAWSPDSPEDLGGRYSSFGPVVDIATLATSTRVWQYAFGVESDAGEAMVRAFVMAKGKGGQVTNFQSEVKPVHDELSGTLGSAPAQSKTPFYHSIVGGTFDHIHIGHKLLLTMTAFAVDPVPPNTSTTSTPERSATIGITGSQLLINKKYANVLETWSERVSTVHNFLASLINFSPHTPNITTHNNPVPNGKSINWHYADGLVVKCTEIQDPYGPTITDEQVQVLIISAETRSGGKAVNDKRIEKGWKPLQVLEVDVLNFSVDDQAGQDGQGAVDEWEGKISSTAIREKIAKKTGKL</sequence>
<dbReference type="EMBL" id="CP138580">
    <property type="protein sequence ID" value="WPG97438.1"/>
    <property type="molecule type" value="Genomic_DNA"/>
</dbReference>
<dbReference type="PANTHER" id="PTHR10695">
    <property type="entry name" value="DEPHOSPHO-COA KINASE-RELATED"/>
    <property type="match status" value="1"/>
</dbReference>
<accession>A0AAQ3LWV5</accession>
<dbReference type="Proteomes" id="UP001303373">
    <property type="component" value="Chromosome 1"/>
</dbReference>
<evidence type="ECO:0008006" key="3">
    <source>
        <dbReference type="Google" id="ProtNLM"/>
    </source>
</evidence>
<gene>
    <name evidence="1" type="ORF">R9X50_00021300</name>
</gene>
<reference evidence="1 2" key="1">
    <citation type="submission" date="2023-11" db="EMBL/GenBank/DDBJ databases">
        <title>An acidophilic fungus is an integral part of prey digestion in a carnivorous sundew plant.</title>
        <authorList>
            <person name="Tsai I.J."/>
        </authorList>
    </citation>
    <scope>NUCLEOTIDE SEQUENCE [LARGE SCALE GENOMIC DNA]</scope>
    <source>
        <strain evidence="1">169a</strain>
    </source>
</reference>
<evidence type="ECO:0000313" key="1">
    <source>
        <dbReference type="EMBL" id="WPG97438.1"/>
    </source>
</evidence>
<dbReference type="Gene3D" id="3.40.50.620">
    <property type="entry name" value="HUPs"/>
    <property type="match status" value="1"/>
</dbReference>
<dbReference type="PANTHER" id="PTHR10695:SF46">
    <property type="entry name" value="BIFUNCTIONAL COENZYME A SYNTHASE-RELATED"/>
    <property type="match status" value="1"/>
</dbReference>
<proteinExistence type="predicted"/>
<evidence type="ECO:0000313" key="2">
    <source>
        <dbReference type="Proteomes" id="UP001303373"/>
    </source>
</evidence>
<dbReference type="SUPFAM" id="SSF52374">
    <property type="entry name" value="Nucleotidylyl transferase"/>
    <property type="match status" value="1"/>
</dbReference>
<dbReference type="InterPro" id="IPR014729">
    <property type="entry name" value="Rossmann-like_a/b/a_fold"/>
</dbReference>
<dbReference type="GO" id="GO:0015937">
    <property type="term" value="P:coenzyme A biosynthetic process"/>
    <property type="evidence" value="ECO:0007669"/>
    <property type="project" value="TreeGrafter"/>
</dbReference>
<name>A0AAQ3LWV5_9PEZI</name>
<dbReference type="GO" id="GO:0004140">
    <property type="term" value="F:dephospho-CoA kinase activity"/>
    <property type="evidence" value="ECO:0007669"/>
    <property type="project" value="TreeGrafter"/>
</dbReference>
<keyword evidence="2" id="KW-1185">Reference proteome</keyword>
<protein>
    <recommendedName>
        <fullName evidence="3">Cytidyltransferase-like domain-containing protein</fullName>
    </recommendedName>
</protein>
<dbReference type="AlphaFoldDB" id="A0AAQ3LWV5"/>